<dbReference type="PANTHER" id="PTHR39697">
    <property type="entry name" value="RICIN B LECTIN DOMAIN-CONTAINING PROTEIN-RELATED"/>
    <property type="match status" value="1"/>
</dbReference>
<protein>
    <submittedName>
        <fullName evidence="2">Uncharacterized protein</fullName>
    </submittedName>
</protein>
<comment type="caution">
    <text evidence="2">The sequence shown here is derived from an EMBL/GenBank/DDBJ whole genome shotgun (WGS) entry which is preliminary data.</text>
</comment>
<feature type="region of interest" description="Disordered" evidence="1">
    <location>
        <begin position="11"/>
        <end position="52"/>
    </location>
</feature>
<name>A0AAE0HF85_9PEZI</name>
<keyword evidence="3" id="KW-1185">Reference proteome</keyword>
<reference evidence="2" key="2">
    <citation type="submission" date="2023-06" db="EMBL/GenBank/DDBJ databases">
        <authorList>
            <consortium name="Lawrence Berkeley National Laboratory"/>
            <person name="Haridas S."/>
            <person name="Hensen N."/>
            <person name="Bonometti L."/>
            <person name="Westerberg I."/>
            <person name="Brannstrom I.O."/>
            <person name="Guillou S."/>
            <person name="Cros-Aarteil S."/>
            <person name="Calhoun S."/>
            <person name="Kuo A."/>
            <person name="Mondo S."/>
            <person name="Pangilinan J."/>
            <person name="Riley R."/>
            <person name="Labutti K."/>
            <person name="Andreopoulos B."/>
            <person name="Lipzen A."/>
            <person name="Chen C."/>
            <person name="Yanf M."/>
            <person name="Daum C."/>
            <person name="Ng V."/>
            <person name="Clum A."/>
            <person name="Steindorff A."/>
            <person name="Ohm R."/>
            <person name="Martin F."/>
            <person name="Silar P."/>
            <person name="Natvig D."/>
            <person name="Lalanne C."/>
            <person name="Gautier V."/>
            <person name="Ament-Velasquez S.L."/>
            <person name="Kruys A."/>
            <person name="Hutchinson M.I."/>
            <person name="Powell A.J."/>
            <person name="Barry K."/>
            <person name="Miller A.N."/>
            <person name="Grigoriev I.V."/>
            <person name="Debuchy R."/>
            <person name="Gladieux P."/>
            <person name="Thoren M.H."/>
            <person name="Johannesson H."/>
        </authorList>
    </citation>
    <scope>NUCLEOTIDE SEQUENCE</scope>
    <source>
        <strain evidence="2">CBS 168.71</strain>
    </source>
</reference>
<dbReference type="SUPFAM" id="SSF50405">
    <property type="entry name" value="Actin-crosslinking proteins"/>
    <property type="match status" value="1"/>
</dbReference>
<gene>
    <name evidence="2" type="ORF">B0H64DRAFT_145201</name>
</gene>
<feature type="compositionally biased region" description="Basic and acidic residues" evidence="1">
    <location>
        <begin position="35"/>
        <end position="44"/>
    </location>
</feature>
<reference evidence="2" key="1">
    <citation type="journal article" date="2023" name="Mol. Phylogenet. Evol.">
        <title>Genome-scale phylogeny and comparative genomics of the fungal order Sordariales.</title>
        <authorList>
            <person name="Hensen N."/>
            <person name="Bonometti L."/>
            <person name="Westerberg I."/>
            <person name="Brannstrom I.O."/>
            <person name="Guillou S."/>
            <person name="Cros-Aarteil S."/>
            <person name="Calhoun S."/>
            <person name="Haridas S."/>
            <person name="Kuo A."/>
            <person name="Mondo S."/>
            <person name="Pangilinan J."/>
            <person name="Riley R."/>
            <person name="LaButti K."/>
            <person name="Andreopoulos B."/>
            <person name="Lipzen A."/>
            <person name="Chen C."/>
            <person name="Yan M."/>
            <person name="Daum C."/>
            <person name="Ng V."/>
            <person name="Clum A."/>
            <person name="Steindorff A."/>
            <person name="Ohm R.A."/>
            <person name="Martin F."/>
            <person name="Silar P."/>
            <person name="Natvig D.O."/>
            <person name="Lalanne C."/>
            <person name="Gautier V."/>
            <person name="Ament-Velasquez S.L."/>
            <person name="Kruys A."/>
            <person name="Hutchinson M.I."/>
            <person name="Powell A.J."/>
            <person name="Barry K."/>
            <person name="Miller A.N."/>
            <person name="Grigoriev I.V."/>
            <person name="Debuchy R."/>
            <person name="Gladieux P."/>
            <person name="Hiltunen Thoren M."/>
            <person name="Johannesson H."/>
        </authorList>
    </citation>
    <scope>NUCLEOTIDE SEQUENCE</scope>
    <source>
        <strain evidence="2">CBS 168.71</strain>
    </source>
</reference>
<dbReference type="RefSeq" id="XP_062658905.1">
    <property type="nucleotide sequence ID" value="XM_062798344.1"/>
</dbReference>
<dbReference type="AlphaFoldDB" id="A0AAE0HF85"/>
<evidence type="ECO:0000313" key="2">
    <source>
        <dbReference type="EMBL" id="KAK3295391.1"/>
    </source>
</evidence>
<dbReference type="GeneID" id="87835292"/>
<evidence type="ECO:0000256" key="1">
    <source>
        <dbReference type="SAM" id="MobiDB-lite"/>
    </source>
</evidence>
<sequence>MLAAKNFFNFPNHSSRDSTPRDSPLATSAMISKPTIEDEKPMMEDDRDQDSDTETILTENTTTAATSFWDHTAIRDAVPWAGKTFIIVDKASGRVISHTNGELRLEDNTGRRGCWHWLCVEKDGWFGFCNTASGRYLGINVWGTLQAEVKHHKGWEFFCPRRHPDGGYILLATQNHWKLLKVGLNKDGDGLVANGDHDGIVWEFVQV</sequence>
<dbReference type="PANTHER" id="PTHR39697:SF2">
    <property type="entry name" value="CYANOVIRIN-N DOMAIN-CONTAINING PROTEIN"/>
    <property type="match status" value="1"/>
</dbReference>
<organism evidence="2 3">
    <name type="scientific">Chaetomium fimeti</name>
    <dbReference type="NCBI Taxonomy" id="1854472"/>
    <lineage>
        <taxon>Eukaryota</taxon>
        <taxon>Fungi</taxon>
        <taxon>Dikarya</taxon>
        <taxon>Ascomycota</taxon>
        <taxon>Pezizomycotina</taxon>
        <taxon>Sordariomycetes</taxon>
        <taxon>Sordariomycetidae</taxon>
        <taxon>Sordariales</taxon>
        <taxon>Chaetomiaceae</taxon>
        <taxon>Chaetomium</taxon>
    </lineage>
</organism>
<accession>A0AAE0HF85</accession>
<dbReference type="Proteomes" id="UP001278766">
    <property type="component" value="Unassembled WGS sequence"/>
</dbReference>
<proteinExistence type="predicted"/>
<evidence type="ECO:0000313" key="3">
    <source>
        <dbReference type="Proteomes" id="UP001278766"/>
    </source>
</evidence>
<dbReference type="EMBL" id="JAUEPN010000004">
    <property type="protein sequence ID" value="KAK3295391.1"/>
    <property type="molecule type" value="Genomic_DNA"/>
</dbReference>
<dbReference type="InterPro" id="IPR008999">
    <property type="entry name" value="Actin-crosslinking"/>
</dbReference>